<keyword evidence="3" id="KW-1185">Reference proteome</keyword>
<dbReference type="AlphaFoldDB" id="A0A0R3VYR6"/>
<evidence type="ECO:0000256" key="1">
    <source>
        <dbReference type="SAM" id="MobiDB-lite"/>
    </source>
</evidence>
<name>A0A0R3VYR6_TAEAS</name>
<evidence type="ECO:0000313" key="4">
    <source>
        <dbReference type="WBParaSite" id="TASK_0000256001-mRNA-1"/>
    </source>
</evidence>
<dbReference type="OrthoDB" id="9998011at2759"/>
<evidence type="ECO:0000313" key="3">
    <source>
        <dbReference type="Proteomes" id="UP000282613"/>
    </source>
</evidence>
<proteinExistence type="predicted"/>
<dbReference type="EMBL" id="UYRS01002051">
    <property type="protein sequence ID" value="VDK25525.1"/>
    <property type="molecule type" value="Genomic_DNA"/>
</dbReference>
<feature type="region of interest" description="Disordered" evidence="1">
    <location>
        <begin position="16"/>
        <end position="48"/>
    </location>
</feature>
<feature type="compositionally biased region" description="Polar residues" evidence="1">
    <location>
        <begin position="17"/>
        <end position="35"/>
    </location>
</feature>
<organism evidence="4">
    <name type="scientific">Taenia asiatica</name>
    <name type="common">Asian tapeworm</name>
    <dbReference type="NCBI Taxonomy" id="60517"/>
    <lineage>
        <taxon>Eukaryota</taxon>
        <taxon>Metazoa</taxon>
        <taxon>Spiralia</taxon>
        <taxon>Lophotrochozoa</taxon>
        <taxon>Platyhelminthes</taxon>
        <taxon>Cestoda</taxon>
        <taxon>Eucestoda</taxon>
        <taxon>Cyclophyllidea</taxon>
        <taxon>Taeniidae</taxon>
        <taxon>Taenia</taxon>
    </lineage>
</organism>
<dbReference type="WBParaSite" id="TASK_0000256001-mRNA-1">
    <property type="protein sequence ID" value="TASK_0000256001-mRNA-1"/>
    <property type="gene ID" value="TASK_0000256001"/>
</dbReference>
<reference evidence="2 3" key="2">
    <citation type="submission" date="2018-11" db="EMBL/GenBank/DDBJ databases">
        <authorList>
            <consortium name="Pathogen Informatics"/>
        </authorList>
    </citation>
    <scope>NUCLEOTIDE SEQUENCE [LARGE SCALE GENOMIC DNA]</scope>
</reference>
<accession>A0A0R3VYR6</accession>
<evidence type="ECO:0000313" key="2">
    <source>
        <dbReference type="EMBL" id="VDK25525.1"/>
    </source>
</evidence>
<sequence>MGETDEPLHRPVVISCHTLSLSRGPNTNFTESSGSHGDKDPSKQQGVRNVCKRRIVVRDPLNNIVHQCNNVQPLDAIHLVHNLMNDTKERE</sequence>
<protein>
    <submittedName>
        <fullName evidence="2 4">Uncharacterized protein</fullName>
    </submittedName>
</protein>
<gene>
    <name evidence="2" type="ORF">TASK_LOCUS2561</name>
</gene>
<dbReference type="Proteomes" id="UP000282613">
    <property type="component" value="Unassembled WGS sequence"/>
</dbReference>
<reference evidence="4" key="1">
    <citation type="submission" date="2017-02" db="UniProtKB">
        <authorList>
            <consortium name="WormBaseParasite"/>
        </authorList>
    </citation>
    <scope>IDENTIFICATION</scope>
</reference>